<protein>
    <submittedName>
        <fullName evidence="1">Uncharacterized protein</fullName>
    </submittedName>
</protein>
<sequence length="61" mass="7034">MESRQSQIVLIRMLTSEADHYKPNIYTMMSRYLGFEEATCVVMLTRLCSFFEACLCEANSA</sequence>
<dbReference type="EMBL" id="CAWUPB010001160">
    <property type="protein sequence ID" value="CAK7341885.1"/>
    <property type="molecule type" value="Genomic_DNA"/>
</dbReference>
<evidence type="ECO:0000313" key="2">
    <source>
        <dbReference type="Proteomes" id="UP001314170"/>
    </source>
</evidence>
<reference evidence="1 2" key="1">
    <citation type="submission" date="2024-01" db="EMBL/GenBank/DDBJ databases">
        <authorList>
            <person name="Waweru B."/>
        </authorList>
    </citation>
    <scope>NUCLEOTIDE SEQUENCE [LARGE SCALE GENOMIC DNA]</scope>
</reference>
<comment type="caution">
    <text evidence="1">The sequence shown here is derived from an EMBL/GenBank/DDBJ whole genome shotgun (WGS) entry which is preliminary data.</text>
</comment>
<dbReference type="AlphaFoldDB" id="A0AAV1RXL3"/>
<gene>
    <name evidence="1" type="ORF">DCAF_LOCUS16511</name>
</gene>
<name>A0AAV1RXL3_9ROSI</name>
<dbReference type="Proteomes" id="UP001314170">
    <property type="component" value="Unassembled WGS sequence"/>
</dbReference>
<proteinExistence type="predicted"/>
<accession>A0AAV1RXL3</accession>
<organism evidence="1 2">
    <name type="scientific">Dovyalis caffra</name>
    <dbReference type="NCBI Taxonomy" id="77055"/>
    <lineage>
        <taxon>Eukaryota</taxon>
        <taxon>Viridiplantae</taxon>
        <taxon>Streptophyta</taxon>
        <taxon>Embryophyta</taxon>
        <taxon>Tracheophyta</taxon>
        <taxon>Spermatophyta</taxon>
        <taxon>Magnoliopsida</taxon>
        <taxon>eudicotyledons</taxon>
        <taxon>Gunneridae</taxon>
        <taxon>Pentapetalae</taxon>
        <taxon>rosids</taxon>
        <taxon>fabids</taxon>
        <taxon>Malpighiales</taxon>
        <taxon>Salicaceae</taxon>
        <taxon>Flacourtieae</taxon>
        <taxon>Dovyalis</taxon>
    </lineage>
</organism>
<evidence type="ECO:0000313" key="1">
    <source>
        <dbReference type="EMBL" id="CAK7341885.1"/>
    </source>
</evidence>
<keyword evidence="2" id="KW-1185">Reference proteome</keyword>